<comment type="caution">
    <text evidence="1">The sequence shown here is derived from an EMBL/GenBank/DDBJ whole genome shotgun (WGS) entry which is preliminary data.</text>
</comment>
<dbReference type="RefSeq" id="WP_184797864.1">
    <property type="nucleotide sequence ID" value="NZ_JACHMY010000001.1"/>
</dbReference>
<keyword evidence="2" id="KW-1185">Reference proteome</keyword>
<dbReference type="Proteomes" id="UP000549971">
    <property type="component" value="Unassembled WGS sequence"/>
</dbReference>
<reference evidence="1 2" key="1">
    <citation type="submission" date="2020-08" db="EMBL/GenBank/DDBJ databases">
        <title>Sequencing the genomes of 1000 actinobacteria strains.</title>
        <authorList>
            <person name="Klenk H.-P."/>
        </authorList>
    </citation>
    <scope>NUCLEOTIDE SEQUENCE [LARGE SCALE GENOMIC DNA]</scope>
    <source>
        <strain evidence="1 2">DSM 28967</strain>
    </source>
</reference>
<evidence type="ECO:0008006" key="3">
    <source>
        <dbReference type="Google" id="ProtNLM"/>
    </source>
</evidence>
<dbReference type="SUPFAM" id="SSF81301">
    <property type="entry name" value="Nucleotidyltransferase"/>
    <property type="match status" value="1"/>
</dbReference>
<protein>
    <recommendedName>
        <fullName evidence="3">Nucleotidyltransferase family protein</fullName>
    </recommendedName>
</protein>
<dbReference type="Gene3D" id="3.30.460.40">
    <property type="match status" value="1"/>
</dbReference>
<organism evidence="1 2">
    <name type="scientific">Kribbella italica</name>
    <dbReference type="NCBI Taxonomy" id="1540520"/>
    <lineage>
        <taxon>Bacteria</taxon>
        <taxon>Bacillati</taxon>
        <taxon>Actinomycetota</taxon>
        <taxon>Actinomycetes</taxon>
        <taxon>Propionibacteriales</taxon>
        <taxon>Kribbellaceae</taxon>
        <taxon>Kribbella</taxon>
    </lineage>
</organism>
<sequence>MRPPWIAALGFVAERLNGHRIEWMLVGSAATALRGVGIVPGDIDIAVREAVDVEGAAAVLPMPDGPLGEGGDPADWVSTAPEPVLRFGHAMERWTFGKWMVGGVKVELAHIDAPEVAGLMMETRAPLVWLERETVDCLGRAVPTVPIEVQLATMVARRQDARLRATIAALDPAAVNVTLLRRAMSDRRVEAPDLVVPESVRRLLDGGVAGTG</sequence>
<accession>A0A7W9MVX8</accession>
<dbReference type="EMBL" id="JACHMY010000001">
    <property type="protein sequence ID" value="MBB5837675.1"/>
    <property type="molecule type" value="Genomic_DNA"/>
</dbReference>
<dbReference type="InterPro" id="IPR043519">
    <property type="entry name" value="NT_sf"/>
</dbReference>
<evidence type="ECO:0000313" key="2">
    <source>
        <dbReference type="Proteomes" id="UP000549971"/>
    </source>
</evidence>
<proteinExistence type="predicted"/>
<gene>
    <name evidence="1" type="ORF">HDA39_004409</name>
</gene>
<name>A0A7W9MVX8_9ACTN</name>
<evidence type="ECO:0000313" key="1">
    <source>
        <dbReference type="EMBL" id="MBB5837675.1"/>
    </source>
</evidence>
<dbReference type="AlphaFoldDB" id="A0A7W9MVX8"/>